<sequence>MNFCIKVQVDCDDHLYLFVWEHRYGKLELMYVVQLSELHPASELPFSLDQIKQQVEDRTGKKYEIFRGINYKTPLTEREGAATYFIKPETPRSTVARKTQGPKNRKKPREEPGPEG</sequence>
<feature type="region of interest" description="Disordered" evidence="1">
    <location>
        <begin position="82"/>
        <end position="116"/>
    </location>
</feature>
<keyword evidence="3" id="KW-1185">Reference proteome</keyword>
<evidence type="ECO:0000313" key="2">
    <source>
        <dbReference type="Ensembl" id="ENSELUP00000083031.1"/>
    </source>
</evidence>
<protein>
    <submittedName>
        <fullName evidence="2">Uncharacterized protein</fullName>
    </submittedName>
</protein>
<accession>A0AAY5K2J8</accession>
<proteinExistence type="predicted"/>
<evidence type="ECO:0000256" key="1">
    <source>
        <dbReference type="SAM" id="MobiDB-lite"/>
    </source>
</evidence>
<name>A0AAY5K2J8_ESOLU</name>
<dbReference type="Ensembl" id="ENSELUT00000092089.1">
    <property type="protein sequence ID" value="ENSELUP00000083031.1"/>
    <property type="gene ID" value="ENSELUG00000041154.1"/>
</dbReference>
<reference evidence="2 3" key="1">
    <citation type="submission" date="2020-02" db="EMBL/GenBank/DDBJ databases">
        <title>Esox lucius (northern pike) genome, fEsoLuc1, primary haplotype.</title>
        <authorList>
            <person name="Myers G."/>
            <person name="Karagic N."/>
            <person name="Meyer A."/>
            <person name="Pippel M."/>
            <person name="Reichard M."/>
            <person name="Winkler S."/>
            <person name="Tracey A."/>
            <person name="Sims Y."/>
            <person name="Howe K."/>
            <person name="Rhie A."/>
            <person name="Formenti G."/>
            <person name="Durbin R."/>
            <person name="Fedrigo O."/>
            <person name="Jarvis E.D."/>
        </authorList>
    </citation>
    <scope>NUCLEOTIDE SEQUENCE [LARGE SCALE GENOMIC DNA]</scope>
</reference>
<dbReference type="AlphaFoldDB" id="A0AAY5K2J8"/>
<dbReference type="Proteomes" id="UP000265140">
    <property type="component" value="Chromosome 21"/>
</dbReference>
<reference evidence="2" key="3">
    <citation type="submission" date="2025-09" db="UniProtKB">
        <authorList>
            <consortium name="Ensembl"/>
        </authorList>
    </citation>
    <scope>IDENTIFICATION</scope>
</reference>
<reference evidence="2" key="2">
    <citation type="submission" date="2025-08" db="UniProtKB">
        <authorList>
            <consortium name="Ensembl"/>
        </authorList>
    </citation>
    <scope>IDENTIFICATION</scope>
</reference>
<organism evidence="2 3">
    <name type="scientific">Esox lucius</name>
    <name type="common">Northern pike</name>
    <dbReference type="NCBI Taxonomy" id="8010"/>
    <lineage>
        <taxon>Eukaryota</taxon>
        <taxon>Metazoa</taxon>
        <taxon>Chordata</taxon>
        <taxon>Craniata</taxon>
        <taxon>Vertebrata</taxon>
        <taxon>Euteleostomi</taxon>
        <taxon>Actinopterygii</taxon>
        <taxon>Neopterygii</taxon>
        <taxon>Teleostei</taxon>
        <taxon>Protacanthopterygii</taxon>
        <taxon>Esociformes</taxon>
        <taxon>Esocidae</taxon>
        <taxon>Esox</taxon>
    </lineage>
</organism>
<evidence type="ECO:0000313" key="3">
    <source>
        <dbReference type="Proteomes" id="UP000265140"/>
    </source>
</evidence>
<dbReference type="GeneTree" id="ENSGT00940000178933"/>